<dbReference type="Pfam" id="PF20772">
    <property type="entry name" value="TACO1_YebC_N"/>
    <property type="match status" value="1"/>
</dbReference>
<reference evidence="10" key="1">
    <citation type="journal article" date="2019" name="Int. J. Syst. Evol. Microbiol.">
        <title>The Global Catalogue of Microorganisms (GCM) 10K type strain sequencing project: providing services to taxonomists for standard genome sequencing and annotation.</title>
        <authorList>
            <consortium name="The Broad Institute Genomics Platform"/>
            <consortium name="The Broad Institute Genome Sequencing Center for Infectious Disease"/>
            <person name="Wu L."/>
            <person name="Ma J."/>
        </authorList>
    </citation>
    <scope>NUCLEOTIDE SEQUENCE [LARGE SCALE GENOMIC DNA]</scope>
    <source>
        <strain evidence="10">KCTC 23707</strain>
    </source>
</reference>
<evidence type="ECO:0000256" key="2">
    <source>
        <dbReference type="ARBA" id="ARBA00022490"/>
    </source>
</evidence>
<dbReference type="GO" id="GO:0003677">
    <property type="term" value="F:DNA binding"/>
    <property type="evidence" value="ECO:0007669"/>
    <property type="project" value="UniProtKB-KW"/>
</dbReference>
<evidence type="ECO:0000256" key="1">
    <source>
        <dbReference type="ARBA" id="ARBA00008724"/>
    </source>
</evidence>
<evidence type="ECO:0000256" key="6">
    <source>
        <dbReference type="HAMAP-Rule" id="MF_00693"/>
    </source>
</evidence>
<proteinExistence type="inferred from homology"/>
<dbReference type="InterPro" id="IPR017856">
    <property type="entry name" value="Integrase-like_N"/>
</dbReference>
<evidence type="ECO:0000256" key="3">
    <source>
        <dbReference type="ARBA" id="ARBA00023015"/>
    </source>
</evidence>
<dbReference type="InterPro" id="IPR026564">
    <property type="entry name" value="Transcrip_reg_TACO1-like_dom3"/>
</dbReference>
<dbReference type="HAMAP" id="MF_00693">
    <property type="entry name" value="Transcrip_reg_TACO1"/>
    <property type="match status" value="1"/>
</dbReference>
<dbReference type="RefSeq" id="WP_378797873.1">
    <property type="nucleotide sequence ID" value="NZ_JBHUER010000003.1"/>
</dbReference>
<dbReference type="Gene3D" id="1.10.10.200">
    <property type="match status" value="1"/>
</dbReference>
<sequence>MAGHSQFKNIMHRKGRQDAVRAKLFSKLGREITVAAKSGLPDPAMNPRLRLAVAAAKAQSMPKDNIQRAINKAAGGDADNYEEVRYEGYGPGGVAIIVEALTDNRNRTAAAVRSYFTKAGGAMGESGSVGFMFTRVGEIVYPAKAGTADAVLEAAIEAGAEDVESDDENHVVTCAFEDLNEVSKALEAALGEAESTKIVWRPSTTTALDEDKAASLLKMLDAFDDDDDVQNVWGNYEISDEIMAKIGG</sequence>
<evidence type="ECO:0000256" key="5">
    <source>
        <dbReference type="ARBA" id="ARBA00023163"/>
    </source>
</evidence>
<evidence type="ECO:0000259" key="7">
    <source>
        <dbReference type="Pfam" id="PF01709"/>
    </source>
</evidence>
<evidence type="ECO:0000313" key="9">
    <source>
        <dbReference type="EMBL" id="MFD1702509.1"/>
    </source>
</evidence>
<evidence type="ECO:0000256" key="4">
    <source>
        <dbReference type="ARBA" id="ARBA00023125"/>
    </source>
</evidence>
<dbReference type="Pfam" id="PF01709">
    <property type="entry name" value="Transcrip_reg"/>
    <property type="match status" value="1"/>
</dbReference>
<keyword evidence="5 6" id="KW-0804">Transcription</keyword>
<dbReference type="Proteomes" id="UP001597308">
    <property type="component" value="Unassembled WGS sequence"/>
</dbReference>
<keyword evidence="10" id="KW-1185">Reference proteome</keyword>
<keyword evidence="2 6" id="KW-0963">Cytoplasm</keyword>
<organism evidence="9 10">
    <name type="scientific">Methylopila henanensis</name>
    <dbReference type="NCBI Taxonomy" id="873516"/>
    <lineage>
        <taxon>Bacteria</taxon>
        <taxon>Pseudomonadati</taxon>
        <taxon>Pseudomonadota</taxon>
        <taxon>Alphaproteobacteria</taxon>
        <taxon>Hyphomicrobiales</taxon>
        <taxon>Methylopilaceae</taxon>
        <taxon>Methylopila</taxon>
    </lineage>
</organism>
<dbReference type="InterPro" id="IPR002876">
    <property type="entry name" value="Transcrip_reg_TACO1-like"/>
</dbReference>
<dbReference type="NCBIfam" id="NF009044">
    <property type="entry name" value="PRK12378.1"/>
    <property type="match status" value="1"/>
</dbReference>
<dbReference type="NCBIfam" id="TIGR01033">
    <property type="entry name" value="YebC/PmpR family DNA-binding transcriptional regulator"/>
    <property type="match status" value="1"/>
</dbReference>
<dbReference type="EMBL" id="JBHUER010000003">
    <property type="protein sequence ID" value="MFD1702509.1"/>
    <property type="molecule type" value="Genomic_DNA"/>
</dbReference>
<dbReference type="InterPro" id="IPR048300">
    <property type="entry name" value="TACO1_YebC-like_2nd/3rd_dom"/>
</dbReference>
<comment type="subcellular location">
    <subcellularLocation>
        <location evidence="6">Cytoplasm</location>
    </subcellularLocation>
</comment>
<feature type="domain" description="TACO1/YebC-like second and third" evidence="7">
    <location>
        <begin position="81"/>
        <end position="235"/>
    </location>
</feature>
<evidence type="ECO:0000313" key="10">
    <source>
        <dbReference type="Proteomes" id="UP001597308"/>
    </source>
</evidence>
<name>A0ABW4K2W3_9HYPH</name>
<feature type="domain" description="TACO1/YebC-like N-terminal" evidence="8">
    <location>
        <begin position="5"/>
        <end position="75"/>
    </location>
</feature>
<evidence type="ECO:0000259" key="8">
    <source>
        <dbReference type="Pfam" id="PF20772"/>
    </source>
</evidence>
<accession>A0ABW4K2W3</accession>
<dbReference type="SUPFAM" id="SSF75625">
    <property type="entry name" value="YebC-like"/>
    <property type="match status" value="1"/>
</dbReference>
<gene>
    <name evidence="9" type="ORF">ACFSCV_05755</name>
</gene>
<dbReference type="PANTHER" id="PTHR12532">
    <property type="entry name" value="TRANSLATIONAL ACTIVATOR OF CYTOCHROME C OXIDASE 1"/>
    <property type="match status" value="1"/>
</dbReference>
<dbReference type="PANTHER" id="PTHR12532:SF6">
    <property type="entry name" value="TRANSCRIPTIONAL REGULATORY PROTEIN YEBC-RELATED"/>
    <property type="match status" value="1"/>
</dbReference>
<protein>
    <recommendedName>
        <fullName evidence="6">Probable transcriptional regulatory protein ACFSCV_05755</fullName>
    </recommendedName>
</protein>
<keyword evidence="3 6" id="KW-0805">Transcription regulation</keyword>
<comment type="similarity">
    <text evidence="1 6">Belongs to the TACO1 family.</text>
</comment>
<dbReference type="NCBIfam" id="NF001030">
    <property type="entry name" value="PRK00110.1"/>
    <property type="match status" value="1"/>
</dbReference>
<keyword evidence="4 6" id="KW-0238">DNA-binding</keyword>
<dbReference type="InterPro" id="IPR029072">
    <property type="entry name" value="YebC-like"/>
</dbReference>
<dbReference type="InterPro" id="IPR049083">
    <property type="entry name" value="TACO1_YebC_N"/>
</dbReference>
<dbReference type="Gene3D" id="3.30.70.980">
    <property type="match status" value="2"/>
</dbReference>
<comment type="caution">
    <text evidence="9">The sequence shown here is derived from an EMBL/GenBank/DDBJ whole genome shotgun (WGS) entry which is preliminary data.</text>
</comment>